<evidence type="ECO:0000256" key="2">
    <source>
        <dbReference type="SAM" id="Coils"/>
    </source>
</evidence>
<evidence type="ECO:0000256" key="1">
    <source>
        <dbReference type="PROSITE-ProRule" id="PRU00169"/>
    </source>
</evidence>
<dbReference type="InterPro" id="IPR011006">
    <property type="entry name" value="CheY-like_superfamily"/>
</dbReference>
<evidence type="ECO:0000259" key="3">
    <source>
        <dbReference type="PROSITE" id="PS50110"/>
    </source>
</evidence>
<name>A0A809S7R6_9PROT</name>
<evidence type="ECO:0000259" key="4">
    <source>
        <dbReference type="PROSITE" id="PS51831"/>
    </source>
</evidence>
<dbReference type="Pfam" id="PF13487">
    <property type="entry name" value="HD_5"/>
    <property type="match status" value="1"/>
</dbReference>
<dbReference type="SMART" id="SM00471">
    <property type="entry name" value="HDc"/>
    <property type="match status" value="1"/>
</dbReference>
<accession>A0A809S7R6</accession>
<dbReference type="InterPro" id="IPR006674">
    <property type="entry name" value="HD_domain"/>
</dbReference>
<dbReference type="Gene3D" id="3.40.50.2300">
    <property type="match status" value="1"/>
</dbReference>
<dbReference type="AlphaFoldDB" id="A0A809S7R6"/>
<sequence>MDGKMSESQLIAAGQSQQDDVITILFVDDEANILSALKRLFRPFGYRIFTAESGAAGLEVMAHESVDLVVSDMRMPEMNGAQFLEKTRENWPDTVRILLTGYAEIGATIDAINKGRIYRYISKPWEDNDIILTVKQALDTKLLEREKNRLEALIRAQNEELKNLNATLEERVKARTEEVRQTMGFLEVSHDKLKKSFITSIRVFSNLIEMREGRMAGHSRRVADMARAIAQRMGMTDAEVQDIFLAALLHDVGKIGLSDRLIEKSFSSLTSEERTEVVKHPAKGEAALMALEQLHGAAKFIRGHHERFDGQGYPDKLAGLAIPLGARILAVANDYDSVQLGTILNKHLSQQEAIAYIQEGRSNRYDPAVVDAFLGKMAQIATDLPDPKPEMMLNSGQLQSGMKLSRDMMGGGNLLLSKDYVLDAQLIAQIKNFERLENQLFTIWIYAKKGG</sequence>
<dbReference type="CDD" id="cd17569">
    <property type="entry name" value="REC_HupR-like"/>
    <property type="match status" value="1"/>
</dbReference>
<evidence type="ECO:0000313" key="7">
    <source>
        <dbReference type="Proteomes" id="UP000463939"/>
    </source>
</evidence>
<proteinExistence type="predicted"/>
<dbReference type="SUPFAM" id="SSF52172">
    <property type="entry name" value="CheY-like"/>
    <property type="match status" value="1"/>
</dbReference>
<dbReference type="Proteomes" id="UP000463939">
    <property type="component" value="Chromosome"/>
</dbReference>
<feature type="coiled-coil region" evidence="2">
    <location>
        <begin position="140"/>
        <end position="178"/>
    </location>
</feature>
<dbReference type="SMART" id="SM00448">
    <property type="entry name" value="REC"/>
    <property type="match status" value="1"/>
</dbReference>
<dbReference type="KEGG" id="sniv:SFSGTM_04300"/>
<dbReference type="PROSITE" id="PS51832">
    <property type="entry name" value="HD_GYP"/>
    <property type="match status" value="1"/>
</dbReference>
<dbReference type="GO" id="GO:0008081">
    <property type="term" value="F:phosphoric diester hydrolase activity"/>
    <property type="evidence" value="ECO:0007669"/>
    <property type="project" value="UniProtKB-ARBA"/>
</dbReference>
<keyword evidence="7" id="KW-1185">Reference proteome</keyword>
<dbReference type="InterPro" id="IPR003607">
    <property type="entry name" value="HD/PDEase_dom"/>
</dbReference>
<dbReference type="InterPro" id="IPR001789">
    <property type="entry name" value="Sig_transdc_resp-reg_receiver"/>
</dbReference>
<dbReference type="PANTHER" id="PTHR45228:SF8">
    <property type="entry name" value="TWO-COMPONENT RESPONSE REGULATOR-RELATED"/>
    <property type="match status" value="1"/>
</dbReference>
<dbReference type="InterPro" id="IPR052020">
    <property type="entry name" value="Cyclic_di-GMP/3'3'-cGAMP_PDE"/>
</dbReference>
<feature type="domain" description="Response regulatory" evidence="3">
    <location>
        <begin position="23"/>
        <end position="138"/>
    </location>
</feature>
<feature type="domain" description="HD" evidence="4">
    <location>
        <begin position="215"/>
        <end position="338"/>
    </location>
</feature>
<dbReference type="GO" id="GO:0000160">
    <property type="term" value="P:phosphorelay signal transduction system"/>
    <property type="evidence" value="ECO:0007669"/>
    <property type="project" value="InterPro"/>
</dbReference>
<feature type="modified residue" description="4-aspartylphosphate" evidence="1">
    <location>
        <position position="72"/>
    </location>
</feature>
<evidence type="ECO:0000259" key="5">
    <source>
        <dbReference type="PROSITE" id="PS51832"/>
    </source>
</evidence>
<organism evidence="6 7">
    <name type="scientific">Sulfuriferula nivalis</name>
    <dbReference type="NCBI Taxonomy" id="2675298"/>
    <lineage>
        <taxon>Bacteria</taxon>
        <taxon>Pseudomonadati</taxon>
        <taxon>Pseudomonadota</taxon>
        <taxon>Betaproteobacteria</taxon>
        <taxon>Nitrosomonadales</taxon>
        <taxon>Sulfuricellaceae</taxon>
        <taxon>Sulfuriferula</taxon>
    </lineage>
</organism>
<reference evidence="7" key="1">
    <citation type="submission" date="2019-11" db="EMBL/GenBank/DDBJ databases">
        <title>Isolation and characterization of a novel species in the genus Sulfuriferula.</title>
        <authorList>
            <person name="Mochizuki J."/>
            <person name="Kojima H."/>
            <person name="Fukui M."/>
        </authorList>
    </citation>
    <scope>NUCLEOTIDE SEQUENCE [LARGE SCALE GENOMIC DNA]</scope>
    <source>
        <strain evidence="7">SGTM</strain>
    </source>
</reference>
<keyword evidence="2" id="KW-0175">Coiled coil</keyword>
<dbReference type="Gene3D" id="1.10.3210.10">
    <property type="entry name" value="Hypothetical protein af1432"/>
    <property type="match status" value="1"/>
</dbReference>
<protein>
    <submittedName>
        <fullName evidence="6">Two-component system response regulator</fullName>
    </submittedName>
</protein>
<dbReference type="CDD" id="cd00077">
    <property type="entry name" value="HDc"/>
    <property type="match status" value="1"/>
</dbReference>
<gene>
    <name evidence="6" type="ORF">SFSGTM_04300</name>
</gene>
<dbReference type="SUPFAM" id="SSF109604">
    <property type="entry name" value="HD-domain/PDEase-like"/>
    <property type="match status" value="1"/>
</dbReference>
<dbReference type="PANTHER" id="PTHR45228">
    <property type="entry name" value="CYCLIC DI-GMP PHOSPHODIESTERASE TM_0186-RELATED"/>
    <property type="match status" value="1"/>
</dbReference>
<dbReference type="PROSITE" id="PS51831">
    <property type="entry name" value="HD"/>
    <property type="match status" value="1"/>
</dbReference>
<feature type="domain" description="HD-GYP" evidence="5">
    <location>
        <begin position="193"/>
        <end position="389"/>
    </location>
</feature>
<dbReference type="EMBL" id="AP021881">
    <property type="protein sequence ID" value="BBO99721.1"/>
    <property type="molecule type" value="Genomic_DNA"/>
</dbReference>
<dbReference type="InterPro" id="IPR037522">
    <property type="entry name" value="HD_GYP_dom"/>
</dbReference>
<dbReference type="PROSITE" id="PS50110">
    <property type="entry name" value="RESPONSE_REGULATORY"/>
    <property type="match status" value="1"/>
</dbReference>
<evidence type="ECO:0000313" key="6">
    <source>
        <dbReference type="EMBL" id="BBO99721.1"/>
    </source>
</evidence>
<keyword evidence="1" id="KW-0597">Phosphoprotein</keyword>
<dbReference type="Pfam" id="PF00072">
    <property type="entry name" value="Response_reg"/>
    <property type="match status" value="1"/>
</dbReference>